<dbReference type="Pfam" id="PF01565">
    <property type="entry name" value="FAD_binding_4"/>
    <property type="match status" value="1"/>
</dbReference>
<dbReference type="PANTHER" id="PTHR46568">
    <property type="entry name" value="ALKYLDIHYDROXYACETONEPHOSPHATE SYNTHASE, PEROXISOMAL"/>
    <property type="match status" value="1"/>
</dbReference>
<gene>
    <name evidence="8" type="ORF">SAMN04488038_109144</name>
</gene>
<comment type="similarity">
    <text evidence="1">Belongs to the FAD-binding oxidoreductase/transferase type 4 family.</text>
</comment>
<protein>
    <submittedName>
        <fullName evidence="8">Alkyldihydroxyacetonephosphate synthase</fullName>
    </submittedName>
</protein>
<dbReference type="AlphaFoldDB" id="A0A1H9I260"/>
<accession>A0A1H9I260</accession>
<evidence type="ECO:0000313" key="9">
    <source>
        <dbReference type="Proteomes" id="UP000199233"/>
    </source>
</evidence>
<dbReference type="Pfam" id="PF02913">
    <property type="entry name" value="FAD-oxidase_C"/>
    <property type="match status" value="1"/>
</dbReference>
<evidence type="ECO:0000259" key="7">
    <source>
        <dbReference type="PROSITE" id="PS51387"/>
    </source>
</evidence>
<dbReference type="Gene3D" id="3.30.465.10">
    <property type="match status" value="1"/>
</dbReference>
<dbReference type="InterPro" id="IPR016169">
    <property type="entry name" value="FAD-bd_PCMH_sub2"/>
</dbReference>
<dbReference type="GO" id="GO:0008609">
    <property type="term" value="F:alkylglycerone-phosphate synthase activity"/>
    <property type="evidence" value="ECO:0007669"/>
    <property type="project" value="InterPro"/>
</dbReference>
<dbReference type="InterPro" id="IPR016164">
    <property type="entry name" value="FAD-linked_Oxase-like_C"/>
</dbReference>
<evidence type="ECO:0000256" key="3">
    <source>
        <dbReference type="ARBA" id="ARBA00022827"/>
    </source>
</evidence>
<dbReference type="OrthoDB" id="9811557at2"/>
<dbReference type="InterPro" id="IPR016167">
    <property type="entry name" value="FAD-bd_PCMH_sub1"/>
</dbReference>
<dbReference type="EMBL" id="FOFS01000009">
    <property type="protein sequence ID" value="SEQ68701.1"/>
    <property type="molecule type" value="Genomic_DNA"/>
</dbReference>
<dbReference type="SUPFAM" id="SSF55103">
    <property type="entry name" value="FAD-linked oxidases, C-terminal domain"/>
    <property type="match status" value="1"/>
</dbReference>
<dbReference type="PROSITE" id="PS51387">
    <property type="entry name" value="FAD_PCMH"/>
    <property type="match status" value="1"/>
</dbReference>
<dbReference type="InterPro" id="IPR036318">
    <property type="entry name" value="FAD-bd_PCMH-like_sf"/>
</dbReference>
<evidence type="ECO:0000256" key="1">
    <source>
        <dbReference type="ARBA" id="ARBA00008000"/>
    </source>
</evidence>
<dbReference type="STRING" id="489703.SAMN04488038_109144"/>
<dbReference type="InterPro" id="IPR016166">
    <property type="entry name" value="FAD-bd_PCMH"/>
</dbReference>
<dbReference type="InterPro" id="IPR004113">
    <property type="entry name" value="FAD-bd_oxidored_4_C"/>
</dbReference>
<feature type="binding site" evidence="4">
    <location>
        <position position="387"/>
    </location>
    <ligand>
        <name>substrate</name>
    </ligand>
</feature>
<organism evidence="8 9">
    <name type="scientific">Solimonas aquatica</name>
    <dbReference type="NCBI Taxonomy" id="489703"/>
    <lineage>
        <taxon>Bacteria</taxon>
        <taxon>Pseudomonadati</taxon>
        <taxon>Pseudomonadota</taxon>
        <taxon>Gammaproteobacteria</taxon>
        <taxon>Nevskiales</taxon>
        <taxon>Nevskiaceae</taxon>
        <taxon>Solimonas</taxon>
    </lineage>
</organism>
<evidence type="ECO:0000256" key="5">
    <source>
        <dbReference type="PIRSR" id="PIRSR625650-3"/>
    </source>
</evidence>
<proteinExistence type="inferred from homology"/>
<dbReference type="Gene3D" id="3.30.43.10">
    <property type="entry name" value="Uridine Diphospho-n-acetylenolpyruvylglucosamine Reductase, domain 2"/>
    <property type="match status" value="1"/>
</dbReference>
<sequence length="521" mass="56492">MRRWNGWGDEEDREELGAELLAFLREHIGPGRPREDLSLAQALAAVPPPRLPTSTRFSQDSELRLRHARGQSFADYLALRSGDPGPLAEAVALPGTHEETAEALAEAGRLGAIVIAYGGGTSVAGQLQVPRGERPVLNISLARMNRLLGIDERAQLARFGAGTPGPQIEAQLRGYRALLGHFPQSYRHSTLGGWVMTRASGQQSLRYGSIGQLFEGGRLITPGGELSFGGTPAAGSGPDLRELLLGSQGRLGLLTEVSVRIRGLPEHEDFHAVFFPDWENALEAARSIAQAELPLSMLRLSNELETETRMRRSGHAQSIKWLQRYLGMRGVGGGQCMMLFGASGSLAGVRRMRREALALAKRWQGVHVGKLIGQSWRKNRFRSPLLRNALWEQGYAADCVASTVNWPAATGLMRAVERAAREALAAMGERVHVCTHLSQVGRQGCSLCTSLVWPLQAEREADLALWQRLRLATAEATHAHGGSLSHQQAPAPGGDEFGLRLLRAAAAALDPGQMMNPGKLF</sequence>
<evidence type="ECO:0000256" key="6">
    <source>
        <dbReference type="PIRSR" id="PIRSR625650-4"/>
    </source>
</evidence>
<evidence type="ECO:0000313" key="8">
    <source>
        <dbReference type="EMBL" id="SEQ68701.1"/>
    </source>
</evidence>
<keyword evidence="9" id="KW-1185">Reference proteome</keyword>
<feature type="binding site" evidence="5">
    <location>
        <begin position="197"/>
        <end position="200"/>
    </location>
    <ligand>
        <name>FAD</name>
        <dbReference type="ChEBI" id="CHEBI:57692"/>
    </ligand>
</feature>
<name>A0A1H9I260_9GAMM</name>
<dbReference type="GO" id="GO:0008610">
    <property type="term" value="P:lipid biosynthetic process"/>
    <property type="evidence" value="ECO:0007669"/>
    <property type="project" value="InterPro"/>
</dbReference>
<comment type="cofactor">
    <cofactor evidence="5">
        <name>FAD</name>
        <dbReference type="ChEBI" id="CHEBI:57692"/>
    </cofactor>
</comment>
<dbReference type="SUPFAM" id="SSF56176">
    <property type="entry name" value="FAD-binding/transporter-associated domain-like"/>
    <property type="match status" value="1"/>
</dbReference>
<feature type="domain" description="FAD-binding PCMH-type" evidence="7">
    <location>
        <begin position="84"/>
        <end position="264"/>
    </location>
</feature>
<feature type="site" description="Important for enzyme activity" evidence="6">
    <location>
        <position position="299"/>
    </location>
</feature>
<dbReference type="Proteomes" id="UP000199233">
    <property type="component" value="Unassembled WGS sequence"/>
</dbReference>
<reference evidence="9" key="1">
    <citation type="submission" date="2016-10" db="EMBL/GenBank/DDBJ databases">
        <authorList>
            <person name="Varghese N."/>
            <person name="Submissions S."/>
        </authorList>
    </citation>
    <scope>NUCLEOTIDE SEQUENCE [LARGE SCALE GENOMIC DNA]</scope>
    <source>
        <strain evidence="9">DSM 25927</strain>
    </source>
</reference>
<dbReference type="PANTHER" id="PTHR46568:SF1">
    <property type="entry name" value="ALKYLDIHYDROXYACETONEPHOSPHATE SYNTHASE, PEROXISOMAL"/>
    <property type="match status" value="1"/>
</dbReference>
<dbReference type="InterPro" id="IPR006094">
    <property type="entry name" value="Oxid_FAD_bind_N"/>
</dbReference>
<evidence type="ECO:0000256" key="2">
    <source>
        <dbReference type="ARBA" id="ARBA00022630"/>
    </source>
</evidence>
<dbReference type="InterPro" id="IPR025650">
    <property type="entry name" value="Alkyl-DHAP_Synthase"/>
</dbReference>
<dbReference type="Gene3D" id="3.30.70.3450">
    <property type="match status" value="1"/>
</dbReference>
<dbReference type="GO" id="GO:0071949">
    <property type="term" value="F:FAD binding"/>
    <property type="evidence" value="ECO:0007669"/>
    <property type="project" value="InterPro"/>
</dbReference>
<dbReference type="Gene3D" id="3.30.300.330">
    <property type="match status" value="1"/>
</dbReference>
<keyword evidence="2" id="KW-0285">Flavoprotein</keyword>
<keyword evidence="3 5" id="KW-0274">FAD</keyword>
<evidence type="ECO:0000256" key="4">
    <source>
        <dbReference type="PIRSR" id="PIRSR625650-2"/>
    </source>
</evidence>